<dbReference type="Gene3D" id="1.10.10.60">
    <property type="entry name" value="Homeodomain-like"/>
    <property type="match status" value="1"/>
</dbReference>
<protein>
    <submittedName>
        <fullName evidence="6">TetR family transcriptional regulator</fullName>
    </submittedName>
</protein>
<evidence type="ECO:0000256" key="1">
    <source>
        <dbReference type="ARBA" id="ARBA00023015"/>
    </source>
</evidence>
<dbReference type="AlphaFoldDB" id="A0A6B8KGY8"/>
<reference evidence="6 7" key="1">
    <citation type="submission" date="2019-11" db="EMBL/GenBank/DDBJ databases">
        <title>The genome sequence of Methylocystis heyeri.</title>
        <authorList>
            <person name="Oshkin I.Y."/>
            <person name="Miroshnikov K."/>
            <person name="Dedysh S.N."/>
        </authorList>
    </citation>
    <scope>NUCLEOTIDE SEQUENCE [LARGE SCALE GENOMIC DNA]</scope>
    <source>
        <strain evidence="6 7">H2</strain>
    </source>
</reference>
<evidence type="ECO:0000256" key="4">
    <source>
        <dbReference type="PROSITE-ProRule" id="PRU00335"/>
    </source>
</evidence>
<name>A0A6B8KGY8_9HYPH</name>
<evidence type="ECO:0000259" key="5">
    <source>
        <dbReference type="PROSITE" id="PS50977"/>
    </source>
</evidence>
<gene>
    <name evidence="6" type="ORF">H2LOC_015530</name>
</gene>
<dbReference type="SUPFAM" id="SSF46689">
    <property type="entry name" value="Homeodomain-like"/>
    <property type="match status" value="1"/>
</dbReference>
<evidence type="ECO:0000256" key="2">
    <source>
        <dbReference type="ARBA" id="ARBA00023125"/>
    </source>
</evidence>
<dbReference type="PRINTS" id="PR00455">
    <property type="entry name" value="HTHTETR"/>
</dbReference>
<dbReference type="KEGG" id="mhey:H2LOC_015530"/>
<dbReference type="InterPro" id="IPR001647">
    <property type="entry name" value="HTH_TetR"/>
</dbReference>
<dbReference type="GO" id="GO:0000976">
    <property type="term" value="F:transcription cis-regulatory region binding"/>
    <property type="evidence" value="ECO:0007669"/>
    <property type="project" value="TreeGrafter"/>
</dbReference>
<feature type="domain" description="HTH tetR-type" evidence="5">
    <location>
        <begin position="14"/>
        <end position="74"/>
    </location>
</feature>
<dbReference type="Gene3D" id="1.10.357.10">
    <property type="entry name" value="Tetracycline Repressor, domain 2"/>
    <property type="match status" value="1"/>
</dbReference>
<dbReference type="PROSITE" id="PS50977">
    <property type="entry name" value="HTH_TETR_2"/>
    <property type="match status" value="1"/>
</dbReference>
<dbReference type="Proteomes" id="UP000309061">
    <property type="component" value="Chromosome"/>
</dbReference>
<dbReference type="InterPro" id="IPR050109">
    <property type="entry name" value="HTH-type_TetR-like_transc_reg"/>
</dbReference>
<dbReference type="PANTHER" id="PTHR30055:SF234">
    <property type="entry name" value="HTH-TYPE TRANSCRIPTIONAL REGULATOR BETI"/>
    <property type="match status" value="1"/>
</dbReference>
<dbReference type="InterPro" id="IPR009057">
    <property type="entry name" value="Homeodomain-like_sf"/>
</dbReference>
<dbReference type="Pfam" id="PF00440">
    <property type="entry name" value="TetR_N"/>
    <property type="match status" value="1"/>
</dbReference>
<keyword evidence="1" id="KW-0805">Transcription regulation</keyword>
<proteinExistence type="predicted"/>
<feature type="DNA-binding region" description="H-T-H motif" evidence="4">
    <location>
        <begin position="37"/>
        <end position="56"/>
    </location>
</feature>
<dbReference type="SUPFAM" id="SSF48498">
    <property type="entry name" value="Tetracyclin repressor-like, C-terminal domain"/>
    <property type="match status" value="1"/>
</dbReference>
<dbReference type="PANTHER" id="PTHR30055">
    <property type="entry name" value="HTH-TYPE TRANSCRIPTIONAL REGULATOR RUTR"/>
    <property type="match status" value="1"/>
</dbReference>
<accession>A0A6B8KGY8</accession>
<dbReference type="GO" id="GO:0003700">
    <property type="term" value="F:DNA-binding transcription factor activity"/>
    <property type="evidence" value="ECO:0007669"/>
    <property type="project" value="TreeGrafter"/>
</dbReference>
<keyword evidence="2 4" id="KW-0238">DNA-binding</keyword>
<sequence length="207" mass="22669">MPSHDQKQSYIRKDGRRAMIAEAARALILEHGYAALRTRDVAARVGINISTLHFHVPSKAALVALIAETTRDNFLARLPPPPDAERPAGAQLRAEAQAYHDSLRDRPELAACLAQLRQIGGTVPDVAAMIDSFTDDWLRRYAEIITIGQQQGAFRSDLTPLPAALAITGALTAFGARGPHGLEMFWPVFNELERGFLVAPGPEDEQR</sequence>
<dbReference type="EMBL" id="CP046052">
    <property type="protein sequence ID" value="QGM46987.1"/>
    <property type="molecule type" value="Genomic_DNA"/>
</dbReference>
<keyword evidence="3" id="KW-0804">Transcription</keyword>
<evidence type="ECO:0000256" key="3">
    <source>
        <dbReference type="ARBA" id="ARBA00023163"/>
    </source>
</evidence>
<dbReference type="InterPro" id="IPR036271">
    <property type="entry name" value="Tet_transcr_reg_TetR-rel_C_sf"/>
</dbReference>
<evidence type="ECO:0000313" key="7">
    <source>
        <dbReference type="Proteomes" id="UP000309061"/>
    </source>
</evidence>
<organism evidence="6 7">
    <name type="scientific">Methylocystis heyeri</name>
    <dbReference type="NCBI Taxonomy" id="391905"/>
    <lineage>
        <taxon>Bacteria</taxon>
        <taxon>Pseudomonadati</taxon>
        <taxon>Pseudomonadota</taxon>
        <taxon>Alphaproteobacteria</taxon>
        <taxon>Hyphomicrobiales</taxon>
        <taxon>Methylocystaceae</taxon>
        <taxon>Methylocystis</taxon>
    </lineage>
</organism>
<keyword evidence="7" id="KW-1185">Reference proteome</keyword>
<dbReference type="OrthoDB" id="9809772at2"/>
<evidence type="ECO:0000313" key="6">
    <source>
        <dbReference type="EMBL" id="QGM46987.1"/>
    </source>
</evidence>